<feature type="domain" description="3-deoxy-D-manno-octulosonic-acid transferase N-terminal" evidence="10">
    <location>
        <begin position="37"/>
        <end position="218"/>
    </location>
</feature>
<dbReference type="GO" id="GO:0043842">
    <property type="term" value="F:Kdo transferase activity"/>
    <property type="evidence" value="ECO:0007669"/>
    <property type="project" value="UniProtKB-EC"/>
</dbReference>
<dbReference type="PANTHER" id="PTHR42755:SF1">
    <property type="entry name" value="3-DEOXY-D-MANNO-OCTULOSONIC ACID TRANSFERASE, MITOCHONDRIAL-RELATED"/>
    <property type="match status" value="1"/>
</dbReference>
<evidence type="ECO:0000313" key="11">
    <source>
        <dbReference type="EMBL" id="MBZ1350190.1"/>
    </source>
</evidence>
<dbReference type="Proteomes" id="UP000739565">
    <property type="component" value="Unassembled WGS sequence"/>
</dbReference>
<keyword evidence="9" id="KW-0448">Lipopolysaccharide biosynthesis</keyword>
<evidence type="ECO:0000256" key="7">
    <source>
        <dbReference type="PIRSR" id="PIRSR639901-1"/>
    </source>
</evidence>
<gene>
    <name evidence="11" type="ORF">KZZ10_05985</name>
</gene>
<dbReference type="Gene3D" id="3.40.50.11720">
    <property type="entry name" value="3-Deoxy-D-manno-octulosonic-acid transferase, N-terminal domain"/>
    <property type="match status" value="1"/>
</dbReference>
<dbReference type="InterPro" id="IPR039901">
    <property type="entry name" value="Kdotransferase"/>
</dbReference>
<evidence type="ECO:0000256" key="5">
    <source>
        <dbReference type="ARBA" id="ARBA00031445"/>
    </source>
</evidence>
<comment type="catalytic activity">
    <reaction evidence="6 9">
        <text>lipid IVA (E. coli) + CMP-3-deoxy-beta-D-manno-octulosonate = alpha-Kdo-(2-&gt;6)-lipid IVA (E. coli) + CMP + H(+)</text>
        <dbReference type="Rhea" id="RHEA:28066"/>
        <dbReference type="ChEBI" id="CHEBI:15378"/>
        <dbReference type="ChEBI" id="CHEBI:58603"/>
        <dbReference type="ChEBI" id="CHEBI:60364"/>
        <dbReference type="ChEBI" id="CHEBI:60377"/>
        <dbReference type="ChEBI" id="CHEBI:85987"/>
        <dbReference type="EC" id="2.4.99.12"/>
    </reaction>
</comment>
<dbReference type="EC" id="2.4.99.12" evidence="2 9"/>
<protein>
    <recommendedName>
        <fullName evidence="3 9">3-deoxy-D-manno-octulosonic acid transferase</fullName>
        <shortName evidence="9">Kdo transferase</shortName>
        <ecNumber evidence="2 9">2.4.99.12</ecNumber>
    </recommendedName>
    <alternativeName>
        <fullName evidence="5 9">Lipid IV(A) 3-deoxy-D-manno-octulosonic acid transferase</fullName>
    </alternativeName>
</protein>
<keyword evidence="9" id="KW-1003">Cell membrane</keyword>
<comment type="caution">
    <text evidence="11">The sequence shown here is derived from an EMBL/GenBank/DDBJ whole genome shotgun (WGS) entry which is preliminary data.</text>
</comment>
<evidence type="ECO:0000313" key="12">
    <source>
        <dbReference type="Proteomes" id="UP000739565"/>
    </source>
</evidence>
<keyword evidence="12" id="KW-1185">Reference proteome</keyword>
<comment type="function">
    <text evidence="9">Involved in lipopolysaccharide (LPS) biosynthesis. Catalyzes the transfer of 3-deoxy-D-manno-octulosonate (Kdo) residue(s) from CMP-Kdo to lipid IV(A), the tetraacyldisaccharide-1,4'-bisphosphate precursor of lipid A.</text>
</comment>
<evidence type="ECO:0000259" key="10">
    <source>
        <dbReference type="Pfam" id="PF04413"/>
    </source>
</evidence>
<feature type="active site" description="Proton acceptor" evidence="7">
    <location>
        <position position="62"/>
    </location>
</feature>
<evidence type="ECO:0000256" key="6">
    <source>
        <dbReference type="ARBA" id="ARBA00049183"/>
    </source>
</evidence>
<sequence length="466" mass="51793">MAQQAYTLLLRIFSPFIWAWMAWRGHKAGGVWQIFCAERFGSYPLRWDGEAPVWIHAVSLGETRAAQSLITLLLSQGNRILLTHTTPTGRAEGARLFAAEIASGQLRQQWLPYDFPGATRKFFAHYRPRLALLIEREVWPNLIEQARLADVPVVLASARFSERAKGHVHRIDQLFISLMRDTYASIDLALAQTEDDARRLYEIGAPNVQVVGNLKFDVQLPVLAVEAGRGWRERLGRPIIAIASTREGEDAMFVPAIKQRLLHKDSVITDYHVQLDPIEMPADAPLFLLIPRHPQRFDEAAKLLEAASVKYVRWSTIRHNVDAPQELAQTEVVLCDTLGEMPFFYAASDVAIVAGSFAPHGGQNLIEACAIGTPVIVGPFTRNFADAVDGAVAVGAAIQIVSSELVDPAQRAVATAVSWLQEPEALANRGRLGRDWVAQHTGATQRIVQQLNEFEAARDQSSRRPR</sequence>
<evidence type="ECO:0000256" key="9">
    <source>
        <dbReference type="RuleBase" id="RU365103"/>
    </source>
</evidence>
<comment type="pathway">
    <text evidence="1 9">Bacterial outer membrane biogenesis; LPS core biosynthesis.</text>
</comment>
<dbReference type="InterPro" id="IPR038107">
    <property type="entry name" value="Glycos_transf_N_sf"/>
</dbReference>
<reference evidence="11" key="1">
    <citation type="submission" date="2021-07" db="EMBL/GenBank/DDBJ databases">
        <title>New genus and species of the family Alcaligenaceae.</title>
        <authorList>
            <person name="Hahn M.W."/>
        </authorList>
    </citation>
    <scope>NUCLEOTIDE SEQUENCE</scope>
    <source>
        <strain evidence="11">LF4-65</strain>
    </source>
</reference>
<evidence type="ECO:0000256" key="1">
    <source>
        <dbReference type="ARBA" id="ARBA00004713"/>
    </source>
</evidence>
<keyword evidence="9" id="KW-0472">Membrane</keyword>
<evidence type="ECO:0000256" key="4">
    <source>
        <dbReference type="ARBA" id="ARBA00022679"/>
    </source>
</evidence>
<dbReference type="GO" id="GO:0009244">
    <property type="term" value="P:lipopolysaccharide core region biosynthetic process"/>
    <property type="evidence" value="ECO:0007669"/>
    <property type="project" value="UniProtKB-UniRule"/>
</dbReference>
<evidence type="ECO:0000256" key="2">
    <source>
        <dbReference type="ARBA" id="ARBA00012621"/>
    </source>
</evidence>
<dbReference type="PANTHER" id="PTHR42755">
    <property type="entry name" value="3-DEOXY-MANNO-OCTULOSONATE CYTIDYLYLTRANSFERASE"/>
    <property type="match status" value="1"/>
</dbReference>
<dbReference type="Pfam" id="PF04413">
    <property type="entry name" value="Glycos_transf_N"/>
    <property type="match status" value="1"/>
</dbReference>
<accession>A0A953NBE5</accession>
<dbReference type="RefSeq" id="WP_259660581.1">
    <property type="nucleotide sequence ID" value="NZ_JAHXRI010000006.1"/>
</dbReference>
<keyword evidence="4 9" id="KW-0808">Transferase</keyword>
<dbReference type="Gene3D" id="3.40.50.2000">
    <property type="entry name" value="Glycogen Phosphorylase B"/>
    <property type="match status" value="1"/>
</dbReference>
<dbReference type="GO" id="GO:0009245">
    <property type="term" value="P:lipid A biosynthetic process"/>
    <property type="evidence" value="ECO:0007669"/>
    <property type="project" value="TreeGrafter"/>
</dbReference>
<comment type="subcellular location">
    <subcellularLocation>
        <location evidence="9">Cell membrane</location>
    </subcellularLocation>
</comment>
<dbReference type="EMBL" id="JAHXRI010000006">
    <property type="protein sequence ID" value="MBZ1350190.1"/>
    <property type="molecule type" value="Genomic_DNA"/>
</dbReference>
<dbReference type="InterPro" id="IPR007507">
    <property type="entry name" value="Glycos_transf_N"/>
</dbReference>
<organism evidence="11 12">
    <name type="scientific">Zwartia hollandica</name>
    <dbReference type="NCBI Taxonomy" id="324606"/>
    <lineage>
        <taxon>Bacteria</taxon>
        <taxon>Pseudomonadati</taxon>
        <taxon>Pseudomonadota</taxon>
        <taxon>Betaproteobacteria</taxon>
        <taxon>Burkholderiales</taxon>
        <taxon>Alcaligenaceae</taxon>
        <taxon>Zwartia</taxon>
    </lineage>
</organism>
<feature type="site" description="Transition state stabilizer" evidence="8">
    <location>
        <position position="135"/>
    </location>
</feature>
<dbReference type="GO" id="GO:0005886">
    <property type="term" value="C:plasma membrane"/>
    <property type="evidence" value="ECO:0007669"/>
    <property type="project" value="UniProtKB-SubCell"/>
</dbReference>
<dbReference type="AlphaFoldDB" id="A0A953NBE5"/>
<evidence type="ECO:0000256" key="8">
    <source>
        <dbReference type="PIRSR" id="PIRSR639901-2"/>
    </source>
</evidence>
<name>A0A953NBE5_9BURK</name>
<proteinExistence type="inferred from homology"/>
<dbReference type="SUPFAM" id="SSF53756">
    <property type="entry name" value="UDP-Glycosyltransferase/glycogen phosphorylase"/>
    <property type="match status" value="1"/>
</dbReference>
<evidence type="ECO:0000256" key="3">
    <source>
        <dbReference type="ARBA" id="ARBA00019077"/>
    </source>
</evidence>
<comment type="similarity">
    <text evidence="9">Belongs to the glycosyltransferase group 1 family.</text>
</comment>
<feature type="site" description="Transition state stabilizer" evidence="8">
    <location>
        <position position="215"/>
    </location>
</feature>